<evidence type="ECO:0000313" key="2">
    <source>
        <dbReference type="Proteomes" id="UP000053038"/>
    </source>
</evidence>
<dbReference type="OrthoDB" id="6623063at2"/>
<sequence length="308" mass="37028">MVRYIEVKSIREGVYLLWRMGHSEEARRFSFGTQKNLQLINDKINSIINADVHEGDGVTRITKHVLRYSAIYREHSVDESQLVWIKQDQYGCMYFWLRLIKEYVTFYSEDADDVYPQYYFRRKRHLWLIGEHLPSAIPDTPEQCYLATLSILDILLTQTNKHDSITSEIKNDYLNNKKMFRKDFSWMVDAGKENIEWIMEQFCSERRIFRNFRDVNIIPEMQVFAIPAIYYLWNEESAEKQLFLNTLRKRYANMKHRKKVATKAPINIRISENSKKTLVKLEKRFNRNRADVIEFLIEKAWAELNQKN</sequence>
<comment type="caution">
    <text evidence="1">The sequence shown here is derived from an EMBL/GenBank/DDBJ whole genome shotgun (WGS) entry which is preliminary data.</text>
</comment>
<proteinExistence type="predicted"/>
<dbReference type="RefSeq" id="WP_039345649.1">
    <property type="nucleotide sequence ID" value="NZ_JSXC01000004.1"/>
</dbReference>
<accession>A0A7V8L6Q8</accession>
<protein>
    <submittedName>
        <fullName evidence="1">Uncharacterized protein</fullName>
    </submittedName>
</protein>
<evidence type="ECO:0000313" key="1">
    <source>
        <dbReference type="EMBL" id="KHN55727.1"/>
    </source>
</evidence>
<dbReference type="EMBL" id="JSXC01000004">
    <property type="protein sequence ID" value="KHN55727.1"/>
    <property type="molecule type" value="Genomic_DNA"/>
</dbReference>
<gene>
    <name evidence="1" type="ORF">OI69_02415</name>
</gene>
<keyword evidence="2" id="KW-1185">Reference proteome</keyword>
<reference evidence="1 2" key="1">
    <citation type="submission" date="2014-10" db="EMBL/GenBank/DDBJ databases">
        <title>Genome sequence of Pectobacterium carotovorum M022.</title>
        <authorList>
            <person name="Chan K.-G."/>
            <person name="Tan W.-S."/>
        </authorList>
    </citation>
    <scope>NUCLEOTIDE SEQUENCE [LARGE SCALE GENOMIC DNA]</scope>
    <source>
        <strain evidence="1 2">M022</strain>
    </source>
</reference>
<organism evidence="1 2">
    <name type="scientific">Pectobacterium fontis</name>
    <dbReference type="NCBI Taxonomy" id="2558042"/>
    <lineage>
        <taxon>Bacteria</taxon>
        <taxon>Pseudomonadati</taxon>
        <taxon>Pseudomonadota</taxon>
        <taxon>Gammaproteobacteria</taxon>
        <taxon>Enterobacterales</taxon>
        <taxon>Pectobacteriaceae</taxon>
        <taxon>Pectobacterium</taxon>
    </lineage>
</organism>
<dbReference type="Proteomes" id="UP000053038">
    <property type="component" value="Unassembled WGS sequence"/>
</dbReference>
<name>A0A7V8L6Q8_9GAMM</name>
<dbReference type="AlphaFoldDB" id="A0A7V8L6Q8"/>